<dbReference type="Pfam" id="PF01593">
    <property type="entry name" value="Amino_oxidase"/>
    <property type="match status" value="1"/>
</dbReference>
<dbReference type="Gene3D" id="3.50.50.60">
    <property type="entry name" value="FAD/NAD(P)-binding domain"/>
    <property type="match status" value="1"/>
</dbReference>
<dbReference type="SUPFAM" id="SSF51905">
    <property type="entry name" value="FAD/NAD(P)-binding domain"/>
    <property type="match status" value="1"/>
</dbReference>
<dbReference type="InterPro" id="IPR002937">
    <property type="entry name" value="Amino_oxidase"/>
</dbReference>
<evidence type="ECO:0000256" key="1">
    <source>
        <dbReference type="ARBA" id="ARBA00005995"/>
    </source>
</evidence>
<evidence type="ECO:0000313" key="3">
    <source>
        <dbReference type="EMBL" id="ATQ76831.1"/>
    </source>
</evidence>
<dbReference type="EMBL" id="CP024608">
    <property type="protein sequence ID" value="ATQ76831.1"/>
    <property type="molecule type" value="Genomic_DNA"/>
</dbReference>
<dbReference type="GO" id="GO:0016491">
    <property type="term" value="F:oxidoreductase activity"/>
    <property type="evidence" value="ECO:0007669"/>
    <property type="project" value="InterPro"/>
</dbReference>
<evidence type="ECO:0000259" key="2">
    <source>
        <dbReference type="Pfam" id="PF01593"/>
    </source>
</evidence>
<dbReference type="PANTHER" id="PTHR43563">
    <property type="entry name" value="AMINE OXIDASE"/>
    <property type="match status" value="1"/>
</dbReference>
<organism evidence="3 4">
    <name type="scientific">Massilia violaceinigra</name>
    <dbReference type="NCBI Taxonomy" id="2045208"/>
    <lineage>
        <taxon>Bacteria</taxon>
        <taxon>Pseudomonadati</taxon>
        <taxon>Pseudomonadota</taxon>
        <taxon>Betaproteobacteria</taxon>
        <taxon>Burkholderiales</taxon>
        <taxon>Oxalobacteraceae</taxon>
        <taxon>Telluria group</taxon>
        <taxon>Massilia</taxon>
    </lineage>
</organism>
<dbReference type="InterPro" id="IPR036188">
    <property type="entry name" value="FAD/NAD-bd_sf"/>
</dbReference>
<proteinExistence type="inferred from homology"/>
<protein>
    <submittedName>
        <fullName evidence="3">Tryptophan oxidase</fullName>
    </submittedName>
</protein>
<dbReference type="PANTHER" id="PTHR43563:SF1">
    <property type="entry name" value="AMINE OXIDASE [FLAVIN-CONTAINING] B"/>
    <property type="match status" value="1"/>
</dbReference>
<keyword evidence="4" id="KW-1185">Reference proteome</keyword>
<gene>
    <name evidence="3" type="ORF">CR152_21635</name>
</gene>
<name>A0A2D2DPC2_9BURK</name>
<reference evidence="3" key="1">
    <citation type="submission" date="2017-10" db="EMBL/GenBank/DDBJ databases">
        <title>Massilia psychrophilum sp. nov., a novel purple-pigmented bacterium isolated from Tianshan glacier, Xinjiang Municipality, China.</title>
        <authorList>
            <person name="Wang H."/>
        </authorList>
    </citation>
    <scope>NUCLEOTIDE SEQUENCE [LARGE SCALE GENOMIC DNA]</scope>
    <source>
        <strain evidence="3">B2</strain>
    </source>
</reference>
<sequence>MTNYSDICIVGAGIGGLSCATQLINAAAGKNLRIRVFDMDTTVGGRIQSHKVDEEEIAELGAARYSPQLHPHFEQLMQECGLAHATYPFTQVVSLDQAQEKLKATLLSLSAMLKKHPNDSFLEFVSQYLGAAEATRMIKATGYDALLLPVVSAAMAYDIIKKHPETQSFTENAANEWRYATDGYSELLRQLQRQAQDAGVEFRLGHRLLSVEKSGTDHVLAFRHMGDTQMHRARHVITTLPPTAMKRLNMDFPAAFSPFQYDSLPLFKGFLTFETAWWDALGLTDKVLMADNPLRKIYFKGDKYLVFYTDSASATYWREYLEQGEDVYLDRVRHHLKEVLPLNGQPLPQIKAHFYKHWPHGVEFSLEPEAEHPATLLHRDGIISCSDAYTSHCGWMEGSLISAGHATRLLLERLSHPPAQSGHDFTLATSLTERA</sequence>
<accession>A0A2D2DPC2</accession>
<evidence type="ECO:0000313" key="4">
    <source>
        <dbReference type="Proteomes" id="UP000229897"/>
    </source>
</evidence>
<comment type="similarity">
    <text evidence="1">Belongs to the flavin monoamine oxidase family.</text>
</comment>
<feature type="domain" description="Amine oxidase" evidence="2">
    <location>
        <begin position="14"/>
        <end position="408"/>
    </location>
</feature>
<dbReference type="RefSeq" id="WP_099878423.1">
    <property type="nucleotide sequence ID" value="NZ_CP024608.1"/>
</dbReference>
<dbReference type="AlphaFoldDB" id="A0A2D2DPC2"/>
<dbReference type="OrthoDB" id="8697246at2"/>
<dbReference type="KEGG" id="mass:CR152_21635"/>
<dbReference type="Proteomes" id="UP000229897">
    <property type="component" value="Chromosome"/>
</dbReference>
<dbReference type="InterPro" id="IPR050703">
    <property type="entry name" value="Flavin_MAO"/>
</dbReference>